<dbReference type="EMBL" id="NWSH01002159">
    <property type="protein sequence ID" value="PCG69029.1"/>
    <property type="molecule type" value="Genomic_DNA"/>
</dbReference>
<feature type="compositionally biased region" description="Basic and acidic residues" evidence="1">
    <location>
        <begin position="20"/>
        <end position="29"/>
    </location>
</feature>
<organism evidence="2">
    <name type="scientific">Heliothis virescens</name>
    <name type="common">Tobacco budworm moth</name>
    <dbReference type="NCBI Taxonomy" id="7102"/>
    <lineage>
        <taxon>Eukaryota</taxon>
        <taxon>Metazoa</taxon>
        <taxon>Ecdysozoa</taxon>
        <taxon>Arthropoda</taxon>
        <taxon>Hexapoda</taxon>
        <taxon>Insecta</taxon>
        <taxon>Pterygota</taxon>
        <taxon>Neoptera</taxon>
        <taxon>Endopterygota</taxon>
        <taxon>Lepidoptera</taxon>
        <taxon>Glossata</taxon>
        <taxon>Ditrysia</taxon>
        <taxon>Noctuoidea</taxon>
        <taxon>Noctuidae</taxon>
        <taxon>Heliothinae</taxon>
        <taxon>Heliothis</taxon>
    </lineage>
</organism>
<proteinExistence type="predicted"/>
<comment type="caution">
    <text evidence="2">The sequence shown here is derived from an EMBL/GenBank/DDBJ whole genome shotgun (WGS) entry which is preliminary data.</text>
</comment>
<protein>
    <submittedName>
        <fullName evidence="2">Uncharacterized protein</fullName>
    </submittedName>
</protein>
<gene>
    <name evidence="2" type="ORF">B5V51_4601</name>
</gene>
<dbReference type="AlphaFoldDB" id="A0A2A4JAZ4"/>
<evidence type="ECO:0000313" key="2">
    <source>
        <dbReference type="EMBL" id="PCG69029.1"/>
    </source>
</evidence>
<accession>A0A2A4JAZ4</accession>
<sequence length="104" mass="12296">MPKYYRFRATTPTRKPKRSKDKEKERELEKSKFEAERSWLDLTLACTPAPSWYLRRTSWRESPPLMGLPRQLAAGLRASLQLSNRPIFVFKIPAVRSQDVMRPF</sequence>
<feature type="region of interest" description="Disordered" evidence="1">
    <location>
        <begin position="1"/>
        <end position="29"/>
    </location>
</feature>
<evidence type="ECO:0000256" key="1">
    <source>
        <dbReference type="SAM" id="MobiDB-lite"/>
    </source>
</evidence>
<reference evidence="2" key="1">
    <citation type="submission" date="2017-09" db="EMBL/GenBank/DDBJ databases">
        <title>Contemporary evolution of a Lepidopteran species, Heliothis virescens, in response to modern agricultural practices.</title>
        <authorList>
            <person name="Fritz M.L."/>
            <person name="Deyonke A.M."/>
            <person name="Papanicolaou A."/>
            <person name="Micinski S."/>
            <person name="Westbrook J."/>
            <person name="Gould F."/>
        </authorList>
    </citation>
    <scope>NUCLEOTIDE SEQUENCE [LARGE SCALE GENOMIC DNA]</scope>
    <source>
        <strain evidence="2">HvINT-</strain>
        <tissue evidence="2">Whole body</tissue>
    </source>
</reference>
<name>A0A2A4JAZ4_HELVI</name>